<dbReference type="EMBL" id="CABDUW010000240">
    <property type="protein sequence ID" value="VTJ63723.1"/>
    <property type="molecule type" value="Genomic_DNA"/>
</dbReference>
<gene>
    <name evidence="3" type="ORF">MONAX_5E034764</name>
</gene>
<dbReference type="Proteomes" id="UP000335636">
    <property type="component" value="Unassembled WGS sequence"/>
</dbReference>
<proteinExistence type="predicted"/>
<evidence type="ECO:0000313" key="4">
    <source>
        <dbReference type="Proteomes" id="UP000335636"/>
    </source>
</evidence>
<evidence type="ECO:0000313" key="3">
    <source>
        <dbReference type="EMBL" id="VTJ63723.1"/>
    </source>
</evidence>
<protein>
    <recommendedName>
        <fullName evidence="2">MKRN2 opposite strand protein-like C-terminal domain-containing protein</fullName>
    </recommendedName>
</protein>
<feature type="region of interest" description="Disordered" evidence="1">
    <location>
        <begin position="114"/>
        <end position="191"/>
    </location>
</feature>
<accession>A0A5E4B1X1</accession>
<keyword evidence="4" id="KW-1185">Reference proteome</keyword>
<dbReference type="InterPro" id="IPR053921">
    <property type="entry name" value="MKRN2OS-like_C"/>
</dbReference>
<feature type="region of interest" description="Disordered" evidence="1">
    <location>
        <begin position="215"/>
        <end position="234"/>
    </location>
</feature>
<organism evidence="3 4">
    <name type="scientific">Marmota monax</name>
    <name type="common">Woodchuck</name>
    <dbReference type="NCBI Taxonomy" id="9995"/>
    <lineage>
        <taxon>Eukaryota</taxon>
        <taxon>Metazoa</taxon>
        <taxon>Chordata</taxon>
        <taxon>Craniata</taxon>
        <taxon>Vertebrata</taxon>
        <taxon>Euteleostomi</taxon>
        <taxon>Mammalia</taxon>
        <taxon>Eutheria</taxon>
        <taxon>Euarchontoglires</taxon>
        <taxon>Glires</taxon>
        <taxon>Rodentia</taxon>
        <taxon>Sciuromorpha</taxon>
        <taxon>Sciuridae</taxon>
        <taxon>Xerinae</taxon>
        <taxon>Marmotini</taxon>
        <taxon>Marmota</taxon>
    </lineage>
</organism>
<dbReference type="PANTHER" id="PTHR33963:SF2">
    <property type="entry name" value="MKRN2 OPPOSITE STRAND PROTEIN"/>
    <property type="match status" value="1"/>
</dbReference>
<dbReference type="Pfam" id="PF16044">
    <property type="entry name" value="DUF4796_C"/>
    <property type="match status" value="1"/>
</dbReference>
<feature type="compositionally biased region" description="Low complexity" evidence="1">
    <location>
        <begin position="129"/>
        <end position="142"/>
    </location>
</feature>
<evidence type="ECO:0000256" key="1">
    <source>
        <dbReference type="SAM" id="MobiDB-lite"/>
    </source>
</evidence>
<feature type="domain" description="MKRN2 opposite strand protein-like C-terminal" evidence="2">
    <location>
        <begin position="382"/>
        <end position="492"/>
    </location>
</feature>
<evidence type="ECO:0000259" key="2">
    <source>
        <dbReference type="Pfam" id="PF16044"/>
    </source>
</evidence>
<reference evidence="3" key="1">
    <citation type="submission" date="2019-04" db="EMBL/GenBank/DDBJ databases">
        <authorList>
            <person name="Alioto T."/>
            <person name="Alioto T."/>
        </authorList>
    </citation>
    <scope>NUCLEOTIDE SEQUENCE [LARGE SCALE GENOMIC DNA]</scope>
</reference>
<dbReference type="AlphaFoldDB" id="A0A5E4B1X1"/>
<comment type="caution">
    <text evidence="3">The sequence shown here is derived from an EMBL/GenBank/DDBJ whole genome shotgun (WGS) entry which is preliminary data.</text>
</comment>
<sequence length="597" mass="67372">MLYCEMHFPPDGQITPHTERTEVYIWTVGRGGNDRRGEVQKWRLNRGLERPSRSPHDSHSLTLCKRLQLQSSNLRREGGFQSPSFPRPENPLTSYPCVAPAPVASFTQHRIPPHTQPNCKLHELPWPGRPTGTRLPTRTAAPQPRTLRTRLGLQRPPRPRKPQSEQLRNFPRVPASVSLASRPGSSGSQGFARAARSGVALSDVAHSPTSDLLGAHGGWAEGPSSRRCLPLPPRPRLGTSCAAASRRRAPPPHVLHLCSAGRKPSRRHNWFRNGCEARRSPTPRGARWPLFQASRADPEGVLDLPVASRTGILNTPPHKNLHMRQVQRHMPGIPSTQEAETEGLKWAPGNWRKHLLASLIHSLMGIKKNAPSCCDQLRGHFSGVVYNYNQRGVRRDQAGWEQSLSVPLVQPNMFGLRDQWNRYLEDFSAMGAWLPHRYDEDHHNCYSYTLSFINCILTTEGKEQLDKNEFTEKYVIPRTRLASKYITLYRAIEKHGFYAVDHPDQGTSPPSELQLVQNTPRAKKPQETLLKGGRKKKKTQQLHLVQEGLNVELSLATIPQTIFLVTSFSFCVTFQGVIEIFHFLEKVIKAMVILSER</sequence>
<name>A0A5E4B1X1_MARMO</name>
<dbReference type="InterPro" id="IPR032016">
    <property type="entry name" value="MKRN2OS-like"/>
</dbReference>
<dbReference type="PANTHER" id="PTHR33963">
    <property type="entry name" value="MKRN2 OPPOSITE STRAND PROTEIN"/>
    <property type="match status" value="1"/>
</dbReference>